<feature type="domain" description="THIF-type NAD/FAD binding fold" evidence="1">
    <location>
        <begin position="13"/>
        <end position="244"/>
    </location>
</feature>
<keyword evidence="2" id="KW-0808">Transferase</keyword>
<dbReference type="PANTHER" id="PTHR10953">
    <property type="entry name" value="UBIQUITIN-ACTIVATING ENZYME E1"/>
    <property type="match status" value="1"/>
</dbReference>
<dbReference type="STRING" id="504805.SAMN05421505_13455"/>
<dbReference type="GO" id="GO:0016779">
    <property type="term" value="F:nucleotidyltransferase activity"/>
    <property type="evidence" value="ECO:0007669"/>
    <property type="project" value="UniProtKB-KW"/>
</dbReference>
<dbReference type="GO" id="GO:0005737">
    <property type="term" value="C:cytoplasm"/>
    <property type="evidence" value="ECO:0007669"/>
    <property type="project" value="TreeGrafter"/>
</dbReference>
<dbReference type="EMBL" id="FNCN01000034">
    <property type="protein sequence ID" value="SDI11643.1"/>
    <property type="molecule type" value="Genomic_DNA"/>
</dbReference>
<dbReference type="Gene3D" id="3.40.50.720">
    <property type="entry name" value="NAD(P)-binding Rossmann-like Domain"/>
    <property type="match status" value="1"/>
</dbReference>
<dbReference type="InterPro" id="IPR000594">
    <property type="entry name" value="ThiF_NAD_FAD-bd"/>
</dbReference>
<dbReference type="InterPro" id="IPR035985">
    <property type="entry name" value="Ubiquitin-activating_enz"/>
</dbReference>
<keyword evidence="3" id="KW-1185">Reference proteome</keyword>
<organism evidence="2 3">
    <name type="scientific">Sinosporangium album</name>
    <dbReference type="NCBI Taxonomy" id="504805"/>
    <lineage>
        <taxon>Bacteria</taxon>
        <taxon>Bacillati</taxon>
        <taxon>Actinomycetota</taxon>
        <taxon>Actinomycetes</taxon>
        <taxon>Streptosporangiales</taxon>
        <taxon>Streptosporangiaceae</taxon>
        <taxon>Sinosporangium</taxon>
    </lineage>
</organism>
<name>A0A1G8HYC8_9ACTN</name>
<dbReference type="SUPFAM" id="SSF69572">
    <property type="entry name" value="Activating enzymes of the ubiquitin-like proteins"/>
    <property type="match status" value="1"/>
</dbReference>
<dbReference type="CDD" id="cd00757">
    <property type="entry name" value="ThiF_MoeB_HesA_family"/>
    <property type="match status" value="1"/>
</dbReference>
<accession>A0A1G8HYC8</accession>
<dbReference type="GO" id="GO:0008641">
    <property type="term" value="F:ubiquitin-like modifier activating enzyme activity"/>
    <property type="evidence" value="ECO:0007669"/>
    <property type="project" value="InterPro"/>
</dbReference>
<proteinExistence type="predicted"/>
<dbReference type="Proteomes" id="UP000198923">
    <property type="component" value="Unassembled WGS sequence"/>
</dbReference>
<dbReference type="InterPro" id="IPR045886">
    <property type="entry name" value="ThiF/MoeB/HesA"/>
</dbReference>
<dbReference type="GO" id="GO:0004792">
    <property type="term" value="F:thiosulfate-cyanide sulfurtransferase activity"/>
    <property type="evidence" value="ECO:0007669"/>
    <property type="project" value="TreeGrafter"/>
</dbReference>
<dbReference type="RefSeq" id="WP_245691397.1">
    <property type="nucleotide sequence ID" value="NZ_FNCN01000034.1"/>
</dbReference>
<dbReference type="AlphaFoldDB" id="A0A1G8HYC8"/>
<dbReference type="Pfam" id="PF00899">
    <property type="entry name" value="ThiF"/>
    <property type="match status" value="1"/>
</dbReference>
<evidence type="ECO:0000259" key="1">
    <source>
        <dbReference type="Pfam" id="PF00899"/>
    </source>
</evidence>
<gene>
    <name evidence="2" type="ORF">SAMN05421505_13455</name>
</gene>
<evidence type="ECO:0000313" key="3">
    <source>
        <dbReference type="Proteomes" id="UP000198923"/>
    </source>
</evidence>
<reference evidence="2" key="1">
    <citation type="submission" date="2016-10" db="EMBL/GenBank/DDBJ databases">
        <authorList>
            <person name="de Groot N.N."/>
        </authorList>
    </citation>
    <scope>NUCLEOTIDE SEQUENCE [LARGE SCALE GENOMIC DNA]</scope>
    <source>
        <strain evidence="2">CPCC 201354</strain>
    </source>
</reference>
<keyword evidence="2" id="KW-0548">Nucleotidyltransferase</keyword>
<dbReference type="PANTHER" id="PTHR10953:SF102">
    <property type="entry name" value="ADENYLYLTRANSFERASE AND SULFURTRANSFERASE MOCS3"/>
    <property type="match status" value="1"/>
</dbReference>
<evidence type="ECO:0000313" key="2">
    <source>
        <dbReference type="EMBL" id="SDI11643.1"/>
    </source>
</evidence>
<sequence length="247" mass="25960">MTAETAVWADTRYSRQEAMPQIGTGGQEKLAGASVVSIGAGGVKSTLLYYLAAAGVGSLRIIDHDQVELSNLNRQILYDTAAIGRNKAEAAAVRLEALNPDITIERFGVWIGEHNIDDLLAGFDVVIEGGDSVPGRQLVSDYCGRSGQPMVHASAQYAYGHLFTYIPGATACFRCVFADLPMGHGGPVPVVGCVTGLAGCWGAMETIKLILGTGRLNTDGYLTFSGFPGDTMFVPATARPDCPCSPA</sequence>
<protein>
    <submittedName>
        <fullName evidence="2">Adenylyltransferase and sulfurtransferase</fullName>
    </submittedName>
</protein>